<gene>
    <name evidence="9" type="ORF">EAT49_19515</name>
</gene>
<feature type="domain" description="CcmH/CycL/Ccl2/NrfF N-terminal" evidence="8">
    <location>
        <begin position="7"/>
        <end position="147"/>
    </location>
</feature>
<comment type="caution">
    <text evidence="9">The sequence shown here is derived from an EMBL/GenBank/DDBJ whole genome shotgun (WGS) entry which is preliminary data.</text>
</comment>
<dbReference type="PANTHER" id="PTHR47870">
    <property type="entry name" value="CYTOCHROME C-TYPE BIOGENESIS PROTEIN CCMH"/>
    <property type="match status" value="1"/>
</dbReference>
<comment type="similarity">
    <text evidence="1 7">Belongs to the CcmH/CycL/Ccl2/NrfF family.</text>
</comment>
<keyword evidence="10" id="KW-1185">Reference proteome</keyword>
<reference evidence="9 10" key="1">
    <citation type="submission" date="2018-10" db="EMBL/GenBank/DDBJ databases">
        <title>Histidinibacterium lentulum gen. nov., sp. nov., a marine bacterium from the culture broth of Picochlorum sp. 122.</title>
        <authorList>
            <person name="Wang G."/>
        </authorList>
    </citation>
    <scope>NUCLEOTIDE SEQUENCE [LARGE SCALE GENOMIC DNA]</scope>
    <source>
        <strain evidence="9 10">B17</strain>
    </source>
</reference>
<comment type="function">
    <text evidence="7">Possible subunit of a heme lyase.</text>
</comment>
<evidence type="ECO:0000256" key="3">
    <source>
        <dbReference type="ARBA" id="ARBA00022723"/>
    </source>
</evidence>
<evidence type="ECO:0000313" key="10">
    <source>
        <dbReference type="Proteomes" id="UP000268016"/>
    </source>
</evidence>
<keyword evidence="3 7" id="KW-0479">Metal-binding</keyword>
<evidence type="ECO:0000256" key="2">
    <source>
        <dbReference type="ARBA" id="ARBA00022617"/>
    </source>
</evidence>
<keyword evidence="5" id="KW-0201">Cytochrome c-type biogenesis</keyword>
<dbReference type="EMBL" id="RDRB01000014">
    <property type="protein sequence ID" value="ROT95851.1"/>
    <property type="molecule type" value="Genomic_DNA"/>
</dbReference>
<sequence length="150" mass="16253">MRWLALTLALLLAGPALAVQPDEVLDDPVLEERARDISAGLRCPVCRNESIDDSSAPVSRDLRLLVRERLVAGDSDREVVAYIVDRYGEYVLLEPTKDGANLILWLAAPALLIAALGIGYGAIRSRASADAPDGLTDDEEARLSELMGKR</sequence>
<dbReference type="GO" id="GO:0046872">
    <property type="term" value="F:metal ion binding"/>
    <property type="evidence" value="ECO:0007669"/>
    <property type="project" value="UniProtKB-KW"/>
</dbReference>
<keyword evidence="7" id="KW-0472">Membrane</keyword>
<proteinExistence type="inferred from homology"/>
<dbReference type="GO" id="GO:0005886">
    <property type="term" value="C:plasma membrane"/>
    <property type="evidence" value="ECO:0007669"/>
    <property type="project" value="TreeGrafter"/>
</dbReference>
<dbReference type="GO" id="GO:0017004">
    <property type="term" value="P:cytochrome complex assembly"/>
    <property type="evidence" value="ECO:0007669"/>
    <property type="project" value="UniProtKB-KW"/>
</dbReference>
<feature type="transmembrane region" description="Helical" evidence="7">
    <location>
        <begin position="102"/>
        <end position="123"/>
    </location>
</feature>
<evidence type="ECO:0000256" key="6">
    <source>
        <dbReference type="ARBA" id="ARBA00023004"/>
    </source>
</evidence>
<dbReference type="Proteomes" id="UP000268016">
    <property type="component" value="Unassembled WGS sequence"/>
</dbReference>
<feature type="chain" id="PRO_5017854773" description="Cytochrome c-type biogenesis protein" evidence="7">
    <location>
        <begin position="19"/>
        <end position="150"/>
    </location>
</feature>
<dbReference type="CDD" id="cd16378">
    <property type="entry name" value="CcmH_N"/>
    <property type="match status" value="1"/>
</dbReference>
<dbReference type="OrthoDB" id="9804975at2"/>
<keyword evidence="7" id="KW-0812">Transmembrane</keyword>
<keyword evidence="7" id="KW-1133">Transmembrane helix</keyword>
<keyword evidence="6 7" id="KW-0408">Iron</keyword>
<evidence type="ECO:0000256" key="7">
    <source>
        <dbReference type="RuleBase" id="RU364112"/>
    </source>
</evidence>
<dbReference type="PANTHER" id="PTHR47870:SF1">
    <property type="entry name" value="CYTOCHROME C-TYPE BIOGENESIS PROTEIN CCMH"/>
    <property type="match status" value="1"/>
</dbReference>
<dbReference type="RefSeq" id="WP_123644000.1">
    <property type="nucleotide sequence ID" value="NZ_ML119093.1"/>
</dbReference>
<name>A0A3N2QKX9_9RHOB</name>
<organism evidence="9 10">
    <name type="scientific">Histidinibacterium lentulum</name>
    <dbReference type="NCBI Taxonomy" id="2480588"/>
    <lineage>
        <taxon>Bacteria</taxon>
        <taxon>Pseudomonadati</taxon>
        <taxon>Pseudomonadota</taxon>
        <taxon>Alphaproteobacteria</taxon>
        <taxon>Rhodobacterales</taxon>
        <taxon>Paracoccaceae</taxon>
        <taxon>Histidinibacterium</taxon>
    </lineage>
</organism>
<keyword evidence="2 7" id="KW-0349">Heme</keyword>
<dbReference type="Pfam" id="PF03918">
    <property type="entry name" value="CcmH"/>
    <property type="match status" value="1"/>
</dbReference>
<feature type="signal peptide" evidence="7">
    <location>
        <begin position="1"/>
        <end position="18"/>
    </location>
</feature>
<evidence type="ECO:0000256" key="5">
    <source>
        <dbReference type="ARBA" id="ARBA00022748"/>
    </source>
</evidence>
<dbReference type="InterPro" id="IPR038297">
    <property type="entry name" value="CcmH/CycL/NrfF/Ccl2_sf"/>
</dbReference>
<protein>
    <recommendedName>
        <fullName evidence="7">Cytochrome c-type biogenesis protein</fullName>
    </recommendedName>
</protein>
<evidence type="ECO:0000256" key="4">
    <source>
        <dbReference type="ARBA" id="ARBA00022729"/>
    </source>
</evidence>
<evidence type="ECO:0000313" key="9">
    <source>
        <dbReference type="EMBL" id="ROT95851.1"/>
    </source>
</evidence>
<keyword evidence="4 7" id="KW-0732">Signal</keyword>
<evidence type="ECO:0000259" key="8">
    <source>
        <dbReference type="Pfam" id="PF03918"/>
    </source>
</evidence>
<evidence type="ECO:0000256" key="1">
    <source>
        <dbReference type="ARBA" id="ARBA00010342"/>
    </source>
</evidence>
<dbReference type="Gene3D" id="1.10.8.640">
    <property type="entry name" value="Cytochrome C biogenesis protein"/>
    <property type="match status" value="1"/>
</dbReference>
<dbReference type="InterPro" id="IPR051263">
    <property type="entry name" value="C-type_cytochrome_biogenesis"/>
</dbReference>
<dbReference type="InterPro" id="IPR005616">
    <property type="entry name" value="CcmH/CycL/Ccl2/NrfF_N"/>
</dbReference>
<accession>A0A3N2QKX9</accession>
<dbReference type="AlphaFoldDB" id="A0A3N2QKX9"/>